<comment type="caution">
    <text evidence="2">The sequence shown here is derived from an EMBL/GenBank/DDBJ whole genome shotgun (WGS) entry which is preliminary data.</text>
</comment>
<feature type="transmembrane region" description="Helical" evidence="1">
    <location>
        <begin position="65"/>
        <end position="83"/>
    </location>
</feature>
<reference evidence="2 3" key="1">
    <citation type="submission" date="2019-02" db="EMBL/GenBank/DDBJ databases">
        <title>Kribbella capetownensis sp. nov. and Kribbella speibonae sp. nov., isolated from soil.</title>
        <authorList>
            <person name="Curtis S.M."/>
            <person name="Norton I."/>
            <person name="Everest G.J."/>
            <person name="Meyers P.R."/>
        </authorList>
    </citation>
    <scope>NUCLEOTIDE SEQUENCE [LARGE SCALE GENOMIC DNA]</scope>
    <source>
        <strain evidence="2 3">DSM 27082</strain>
    </source>
</reference>
<protein>
    <recommendedName>
        <fullName evidence="4">Cell wall-active antibiotics response LiaF-like C-terminal domain-containing protein</fullName>
    </recommendedName>
</protein>
<organism evidence="2 3">
    <name type="scientific">Kribbella sindirgiensis</name>
    <dbReference type="NCBI Taxonomy" id="1124744"/>
    <lineage>
        <taxon>Bacteria</taxon>
        <taxon>Bacillati</taxon>
        <taxon>Actinomycetota</taxon>
        <taxon>Actinomycetes</taxon>
        <taxon>Propionibacteriales</taxon>
        <taxon>Kribbellaceae</taxon>
        <taxon>Kribbella</taxon>
    </lineage>
</organism>
<dbReference type="Proteomes" id="UP000292695">
    <property type="component" value="Unassembled WGS sequence"/>
</dbReference>
<dbReference type="AlphaFoldDB" id="A0A4R0I6B4"/>
<accession>A0A4R0I6B4</accession>
<evidence type="ECO:0000313" key="2">
    <source>
        <dbReference type="EMBL" id="TCC20005.1"/>
    </source>
</evidence>
<keyword evidence="3" id="KW-1185">Reference proteome</keyword>
<name>A0A4R0I6B4_9ACTN</name>
<sequence>MTVRRIAGALILSWCTYRLLTVLATQPSMRTSLDAVLSRWWPLGIVLIALLTAGRALNPTSALRGPAFLALIGLAALTVTTGALKSTSWMDVLIPMVLVPVGWLLVSQGNPNAVLSLTSDWPKIAAVGEVKRVGVSSKFLTHGRVTSVLGAVVVDLRPSQTLQRPGSAWHDLQVGHGAILDLNAIGGTIDLVVPSTWHIDITSSSAGARVDNRVRTIDPALLSGQLRIAALTVAGRVTVRSS</sequence>
<gene>
    <name evidence="2" type="ORF">E0H50_37930</name>
</gene>
<feature type="transmembrane region" description="Helical" evidence="1">
    <location>
        <begin position="89"/>
        <end position="106"/>
    </location>
</feature>
<dbReference type="EMBL" id="SJKA01000022">
    <property type="protein sequence ID" value="TCC20005.1"/>
    <property type="molecule type" value="Genomic_DNA"/>
</dbReference>
<dbReference type="RefSeq" id="WP_131295972.1">
    <property type="nucleotide sequence ID" value="NZ_SJKA01000022.1"/>
</dbReference>
<evidence type="ECO:0008006" key="4">
    <source>
        <dbReference type="Google" id="ProtNLM"/>
    </source>
</evidence>
<evidence type="ECO:0000256" key="1">
    <source>
        <dbReference type="SAM" id="Phobius"/>
    </source>
</evidence>
<keyword evidence="1" id="KW-1133">Transmembrane helix</keyword>
<feature type="transmembrane region" description="Helical" evidence="1">
    <location>
        <begin position="40"/>
        <end position="58"/>
    </location>
</feature>
<keyword evidence="1" id="KW-0812">Transmembrane</keyword>
<proteinExistence type="predicted"/>
<evidence type="ECO:0000313" key="3">
    <source>
        <dbReference type="Proteomes" id="UP000292695"/>
    </source>
</evidence>
<keyword evidence="1" id="KW-0472">Membrane</keyword>